<dbReference type="EC" id="6.3.5.4" evidence="3"/>
<dbReference type="PANTHER" id="PTHR43284">
    <property type="entry name" value="ASPARAGINE SYNTHETASE (GLUTAMINE-HYDROLYZING)"/>
    <property type="match status" value="1"/>
</dbReference>
<keyword evidence="11" id="KW-1185">Reference proteome</keyword>
<keyword evidence="6" id="KW-0315">Glutamine amidotransferase</keyword>
<evidence type="ECO:0000256" key="3">
    <source>
        <dbReference type="ARBA" id="ARBA00012737"/>
    </source>
</evidence>
<evidence type="ECO:0000256" key="4">
    <source>
        <dbReference type="ARBA" id="ARBA00022741"/>
    </source>
</evidence>
<gene>
    <name evidence="10" type="primary">asnB</name>
    <name evidence="10" type="ORF">PQG83_10925</name>
</gene>
<evidence type="ECO:0000313" key="10">
    <source>
        <dbReference type="EMBL" id="WNM64185.1"/>
    </source>
</evidence>
<dbReference type="GO" id="GO:0004066">
    <property type="term" value="F:asparagine synthase (glutamine-hydrolyzing) activity"/>
    <property type="evidence" value="ECO:0007669"/>
    <property type="project" value="UniProtKB-EC"/>
</dbReference>
<dbReference type="InterPro" id="IPR033738">
    <property type="entry name" value="AsnB_N"/>
</dbReference>
<dbReference type="Pfam" id="PF13537">
    <property type="entry name" value="GATase_7"/>
    <property type="match status" value="1"/>
</dbReference>
<dbReference type="InterPro" id="IPR029055">
    <property type="entry name" value="Ntn_hydrolases_N"/>
</dbReference>
<dbReference type="NCBIfam" id="TIGR01536">
    <property type="entry name" value="asn_synth_AEB"/>
    <property type="match status" value="1"/>
</dbReference>
<dbReference type="InterPro" id="IPR006426">
    <property type="entry name" value="Asn_synth_AEB"/>
</dbReference>
<dbReference type="SUPFAM" id="SSF56235">
    <property type="entry name" value="N-terminal nucleophile aminohydrolases (Ntn hydrolases)"/>
    <property type="match status" value="1"/>
</dbReference>
<dbReference type="CDD" id="cd01991">
    <property type="entry name" value="Asn_synthase_B_C"/>
    <property type="match status" value="1"/>
</dbReference>
<dbReference type="CDD" id="cd00712">
    <property type="entry name" value="AsnB"/>
    <property type="match status" value="1"/>
</dbReference>
<sequence length="602" mass="67673">MRAMSNKATHRGPDGCGLVGFEGDVITRLADSTGWEVALAHRRLSVIDLSPEASQPMVYRGRYWLTYNGEVYNYLELRAELERLGHLFRTQSDSEVVLAAFAEWGPRCFERMRGMWGIVLLDAQSGRAVLCRDRLGIKPLYVWRSHGLLAVVSEIKQLLAIPGFQAQHSEQAVTEYLSTGYENSTRSFFSGVDPVPPGTYLTLSIHRMALSSPQAFWWPERIEASVSDAAKASEAFAAKLDECVRIHLRSDVPVGCTLSGGLDSSSIAILVHRQAGPSADLHTFTSTCIGDPPDERAYVEAVLDSIRGIPHYVMPSAQGLLDDLNDFVWHHDEPVGSLSMYAGYCLARLTHIAGVPVTLSGQGGDEILSGYWQSYFLYLRELGLSGHVLALAAHLGGTLLADGNSSLLTQIPVMLRRYLSRRNGLNSLVEQPTEGSAILQHALANRGQARRVNEIRVMFLPRLLKWDDRNSMAFSIEGRYPFLDHELIELCLSFAPEILYHRGWTKWPLRCGLQNTLPEKVAHRRSKYGFWVPQDLWLCDPLRPALTQWLSFDRPLWDWVDRTKVRRLAEETWQTAGRRDAPGQSLVRCFLLDKWLEVFNVA</sequence>
<dbReference type="AlphaFoldDB" id="A0AA96JYP1"/>
<evidence type="ECO:0000313" key="11">
    <source>
        <dbReference type="Proteomes" id="UP001302494"/>
    </source>
</evidence>
<dbReference type="Gene3D" id="3.40.50.620">
    <property type="entry name" value="HUPs"/>
    <property type="match status" value="1"/>
</dbReference>
<dbReference type="InterPro" id="IPR017932">
    <property type="entry name" value="GATase_2_dom"/>
</dbReference>
<dbReference type="KEGG" id="nneo:PQG83_10925"/>
<dbReference type="Pfam" id="PF00733">
    <property type="entry name" value="Asn_synthase"/>
    <property type="match status" value="1"/>
</dbReference>
<proteinExistence type="inferred from homology"/>
<evidence type="ECO:0000256" key="7">
    <source>
        <dbReference type="ARBA" id="ARBA00048741"/>
    </source>
</evidence>
<evidence type="ECO:0000259" key="9">
    <source>
        <dbReference type="PROSITE" id="PS51278"/>
    </source>
</evidence>
<name>A0AA96JYP1_9BACT</name>
<dbReference type="PANTHER" id="PTHR43284:SF1">
    <property type="entry name" value="ASPARAGINE SYNTHETASE"/>
    <property type="match status" value="1"/>
</dbReference>
<evidence type="ECO:0000256" key="1">
    <source>
        <dbReference type="ARBA" id="ARBA00005187"/>
    </source>
</evidence>
<evidence type="ECO:0000256" key="6">
    <source>
        <dbReference type="ARBA" id="ARBA00022962"/>
    </source>
</evidence>
<dbReference type="Gene3D" id="3.60.20.10">
    <property type="entry name" value="Glutamine Phosphoribosylpyrophosphate, subunit 1, domain 1"/>
    <property type="match status" value="1"/>
</dbReference>
<accession>A0AA96JYP1</accession>
<evidence type="ECO:0000256" key="2">
    <source>
        <dbReference type="ARBA" id="ARBA00005752"/>
    </source>
</evidence>
<dbReference type="PIRSF" id="PIRSF001589">
    <property type="entry name" value="Asn_synthetase_glu-h"/>
    <property type="match status" value="1"/>
</dbReference>
<keyword evidence="5 8" id="KW-0067">ATP-binding</keyword>
<comment type="similarity">
    <text evidence="2">Belongs to the asparagine synthetase family.</text>
</comment>
<reference evidence="10 11" key="1">
    <citation type="submission" date="2023-01" db="EMBL/GenBank/DDBJ databases">
        <title>Cultivation and genomic characterization of new, ubiquitous marine nitrite-oxidizing bacteria from the Nitrospirales.</title>
        <authorList>
            <person name="Mueller A.J."/>
            <person name="Daebeler A."/>
            <person name="Herbold C.W."/>
            <person name="Kirkegaard R.H."/>
            <person name="Daims H."/>
        </authorList>
    </citation>
    <scope>NUCLEOTIDE SEQUENCE [LARGE SCALE GENOMIC DNA]</scope>
    <source>
        <strain evidence="10 11">DK</strain>
    </source>
</reference>
<dbReference type="InterPro" id="IPR001962">
    <property type="entry name" value="Asn_synthase"/>
</dbReference>
<keyword evidence="10" id="KW-0436">Ligase</keyword>
<comment type="catalytic activity">
    <reaction evidence="7">
        <text>L-aspartate + L-glutamine + ATP + H2O = L-asparagine + L-glutamate + AMP + diphosphate + H(+)</text>
        <dbReference type="Rhea" id="RHEA:12228"/>
        <dbReference type="ChEBI" id="CHEBI:15377"/>
        <dbReference type="ChEBI" id="CHEBI:15378"/>
        <dbReference type="ChEBI" id="CHEBI:29985"/>
        <dbReference type="ChEBI" id="CHEBI:29991"/>
        <dbReference type="ChEBI" id="CHEBI:30616"/>
        <dbReference type="ChEBI" id="CHEBI:33019"/>
        <dbReference type="ChEBI" id="CHEBI:58048"/>
        <dbReference type="ChEBI" id="CHEBI:58359"/>
        <dbReference type="ChEBI" id="CHEBI:456215"/>
        <dbReference type="EC" id="6.3.5.4"/>
    </reaction>
</comment>
<dbReference type="Proteomes" id="UP001302494">
    <property type="component" value="Chromosome"/>
</dbReference>
<keyword evidence="4 8" id="KW-0547">Nucleotide-binding</keyword>
<evidence type="ECO:0000256" key="8">
    <source>
        <dbReference type="PIRSR" id="PIRSR001589-2"/>
    </source>
</evidence>
<dbReference type="PROSITE" id="PS51278">
    <property type="entry name" value="GATASE_TYPE_2"/>
    <property type="match status" value="1"/>
</dbReference>
<dbReference type="EMBL" id="CP116968">
    <property type="protein sequence ID" value="WNM64185.1"/>
    <property type="molecule type" value="Genomic_DNA"/>
</dbReference>
<feature type="binding site" evidence="8">
    <location>
        <begin position="360"/>
        <end position="361"/>
    </location>
    <ligand>
        <name>ATP</name>
        <dbReference type="ChEBI" id="CHEBI:30616"/>
    </ligand>
</feature>
<feature type="domain" description="Glutamine amidotransferase type-2" evidence="9">
    <location>
        <begin position="1"/>
        <end position="206"/>
    </location>
</feature>
<organism evidence="10 11">
    <name type="scientific">Candidatus Nitrospira neomarina</name>
    <dbReference type="NCBI Taxonomy" id="3020899"/>
    <lineage>
        <taxon>Bacteria</taxon>
        <taxon>Pseudomonadati</taxon>
        <taxon>Nitrospirota</taxon>
        <taxon>Nitrospiria</taxon>
        <taxon>Nitrospirales</taxon>
        <taxon>Nitrospiraceae</taxon>
        <taxon>Nitrospira</taxon>
    </lineage>
</organism>
<dbReference type="GO" id="GO:0006529">
    <property type="term" value="P:asparagine biosynthetic process"/>
    <property type="evidence" value="ECO:0007669"/>
    <property type="project" value="InterPro"/>
</dbReference>
<protein>
    <recommendedName>
        <fullName evidence="3">asparagine synthase (glutamine-hydrolyzing)</fullName>
        <ecNumber evidence="3">6.3.5.4</ecNumber>
    </recommendedName>
</protein>
<dbReference type="InterPro" id="IPR051786">
    <property type="entry name" value="ASN_synthetase/amidase"/>
</dbReference>
<comment type="pathway">
    <text evidence="1">Amino-acid biosynthesis; L-asparagine biosynthesis; L-asparagine from L-aspartate (L-Gln route): step 1/1.</text>
</comment>
<evidence type="ECO:0000256" key="5">
    <source>
        <dbReference type="ARBA" id="ARBA00022840"/>
    </source>
</evidence>
<feature type="binding site" evidence="8">
    <location>
        <position position="289"/>
    </location>
    <ligand>
        <name>ATP</name>
        <dbReference type="ChEBI" id="CHEBI:30616"/>
    </ligand>
</feature>
<dbReference type="SUPFAM" id="SSF52402">
    <property type="entry name" value="Adenine nucleotide alpha hydrolases-like"/>
    <property type="match status" value="1"/>
</dbReference>
<dbReference type="GO" id="GO:0005524">
    <property type="term" value="F:ATP binding"/>
    <property type="evidence" value="ECO:0007669"/>
    <property type="project" value="UniProtKB-KW"/>
</dbReference>
<feature type="binding site" evidence="8">
    <location>
        <position position="93"/>
    </location>
    <ligand>
        <name>L-glutamine</name>
        <dbReference type="ChEBI" id="CHEBI:58359"/>
    </ligand>
</feature>
<dbReference type="GO" id="GO:0005829">
    <property type="term" value="C:cytosol"/>
    <property type="evidence" value="ECO:0007669"/>
    <property type="project" value="TreeGrafter"/>
</dbReference>
<dbReference type="InterPro" id="IPR014729">
    <property type="entry name" value="Rossmann-like_a/b/a_fold"/>
</dbReference>